<evidence type="ECO:0000313" key="2">
    <source>
        <dbReference type="EMBL" id="CAB4031426.1"/>
    </source>
</evidence>
<name>A0A7D9LEU1_PARCT</name>
<dbReference type="Pfam" id="PF25431">
    <property type="entry name" value="zf-C17orf113"/>
    <property type="match status" value="1"/>
</dbReference>
<dbReference type="AlphaFoldDB" id="A0A7D9LEU1"/>
<accession>A0A7D9LEU1</accession>
<protein>
    <recommendedName>
        <fullName evidence="1">C17orf113 probable zinc finger domain-containing protein</fullName>
    </recommendedName>
</protein>
<gene>
    <name evidence="2" type="ORF">PACLA_8A006468</name>
</gene>
<dbReference type="InterPro" id="IPR057456">
    <property type="entry name" value="Znf_C17orf113"/>
</dbReference>
<dbReference type="Proteomes" id="UP001152795">
    <property type="component" value="Unassembled WGS sequence"/>
</dbReference>
<comment type="caution">
    <text evidence="2">The sequence shown here is derived from an EMBL/GenBank/DDBJ whole genome shotgun (WGS) entry which is preliminary data.</text>
</comment>
<sequence length="336" mass="37834">MASKNASKFSATARNIKKSTVLKWKVGNWLEIVDSNRHKGEVWVTSVRCKLCAKYEKKLTNTRNFNFSWCRGTTNVKLDAVKTHMNGEPHKLALKLEDEEMFKAKPGPLPAYAATPLGKAFFKLNENEKVRVKKLIEIAYVVAKEEMPFTKFVAIAKLEKRHGVELGQTYLNDHACADFVDTIAEIYEEELNQMLKRVHYYSILVDGSTDARSKEKEVIYILYVDPDTGRQRLRFFSLQKVEHATATDVLALIKKAFEQHGVDSLKEHTVGFGADGAAVNLGVRGGVSVLMKDDEGIDWLVTVHCASHRLELSIAVALKSTVFSDINEMRQVELVG</sequence>
<evidence type="ECO:0000259" key="1">
    <source>
        <dbReference type="Pfam" id="PF25431"/>
    </source>
</evidence>
<dbReference type="PANTHER" id="PTHR46880:SF9">
    <property type="entry name" value="ZINC FINGER PROTEIN 862"/>
    <property type="match status" value="1"/>
</dbReference>
<reference evidence="2" key="1">
    <citation type="submission" date="2020-04" db="EMBL/GenBank/DDBJ databases">
        <authorList>
            <person name="Alioto T."/>
            <person name="Alioto T."/>
            <person name="Gomez Garrido J."/>
        </authorList>
    </citation>
    <scope>NUCLEOTIDE SEQUENCE</scope>
    <source>
        <strain evidence="2">A484AB</strain>
    </source>
</reference>
<dbReference type="EMBL" id="CACRXK020017622">
    <property type="protein sequence ID" value="CAB4031426.1"/>
    <property type="molecule type" value="Genomic_DNA"/>
</dbReference>
<proteinExistence type="predicted"/>
<organism evidence="2 3">
    <name type="scientific">Paramuricea clavata</name>
    <name type="common">Red gorgonian</name>
    <name type="synonym">Violescent sea-whip</name>
    <dbReference type="NCBI Taxonomy" id="317549"/>
    <lineage>
        <taxon>Eukaryota</taxon>
        <taxon>Metazoa</taxon>
        <taxon>Cnidaria</taxon>
        <taxon>Anthozoa</taxon>
        <taxon>Octocorallia</taxon>
        <taxon>Malacalcyonacea</taxon>
        <taxon>Plexauridae</taxon>
        <taxon>Paramuricea</taxon>
    </lineage>
</organism>
<feature type="domain" description="C17orf113 probable zinc finger" evidence="1">
    <location>
        <begin position="47"/>
        <end position="99"/>
    </location>
</feature>
<evidence type="ECO:0000313" key="3">
    <source>
        <dbReference type="Proteomes" id="UP001152795"/>
    </source>
</evidence>
<dbReference type="PANTHER" id="PTHR46880">
    <property type="entry name" value="RAS-ASSOCIATING DOMAIN-CONTAINING PROTEIN"/>
    <property type="match status" value="1"/>
</dbReference>
<keyword evidence="3" id="KW-1185">Reference proteome</keyword>
<dbReference type="OrthoDB" id="5979408at2759"/>